<feature type="chain" id="PRO_5034292860" description="Methyltransferase-like protein 7B" evidence="1">
    <location>
        <begin position="30"/>
        <end position="278"/>
    </location>
</feature>
<sequence length="278" mass="30463">MLSSIATPWILMSFSTWHLLTTVANLTAAGDLGTLLSWEALKDAWFGSFWAFQGPRSKSQAEPWVVPLLEGRVKGGRAYETASSPPIQGIVLEIGAGSGMWTEILANTCRAANSASGMIPSKIYGVEPNPISAAALTRRVAEVGLTGMYEVLPFGIEHVQKETSIGPGSVDCIVTIKCLCSIPEPDKNIRLLYEYLKPGGRWFVYEHVKAERGLAIPLLQRFTNVFWEHLMGSCQLCRPTLQSLVKTGDWENMDLTTQSNESSFEMLPHIVGTLTKSS</sequence>
<keyword evidence="1" id="KW-0732">Signal</keyword>
<name>A0A8H4UKX3_9HYPO</name>
<dbReference type="InterPro" id="IPR029063">
    <property type="entry name" value="SAM-dependent_MTases_sf"/>
</dbReference>
<accession>A0A8H4UKX3</accession>
<dbReference type="EMBL" id="JABEYC010000359">
    <property type="protein sequence ID" value="KAF4978541.1"/>
    <property type="molecule type" value="Genomic_DNA"/>
</dbReference>
<proteinExistence type="predicted"/>
<dbReference type="CDD" id="cd02440">
    <property type="entry name" value="AdoMet_MTases"/>
    <property type="match status" value="1"/>
</dbReference>
<feature type="signal peptide" evidence="1">
    <location>
        <begin position="1"/>
        <end position="29"/>
    </location>
</feature>
<reference evidence="2" key="1">
    <citation type="journal article" date="2020" name="BMC Genomics">
        <title>Correction to: Identification and distribution of gene clusters required for synthesis of sphingolipid metabolism inhibitors in diverse species of the filamentous fungus Fusarium.</title>
        <authorList>
            <person name="Kim H.S."/>
            <person name="Lohmar J.M."/>
            <person name="Busman M."/>
            <person name="Brown D.W."/>
            <person name="Naumann T.A."/>
            <person name="Divon H.H."/>
            <person name="Lysoe E."/>
            <person name="Uhlig S."/>
            <person name="Proctor R.H."/>
        </authorList>
    </citation>
    <scope>NUCLEOTIDE SEQUENCE</scope>
    <source>
        <strain evidence="2">NRRL 22465</strain>
    </source>
</reference>
<evidence type="ECO:0008006" key="4">
    <source>
        <dbReference type="Google" id="ProtNLM"/>
    </source>
</evidence>
<comment type="caution">
    <text evidence="2">The sequence shown here is derived from an EMBL/GenBank/DDBJ whole genome shotgun (WGS) entry which is preliminary data.</text>
</comment>
<dbReference type="Gene3D" id="3.40.50.150">
    <property type="entry name" value="Vaccinia Virus protein VP39"/>
    <property type="match status" value="1"/>
</dbReference>
<dbReference type="OrthoDB" id="540004at2759"/>
<gene>
    <name evidence="2" type="ORF">FZEAL_5074</name>
</gene>
<protein>
    <recommendedName>
        <fullName evidence="4">Methyltransferase-like protein 7B</fullName>
    </recommendedName>
</protein>
<dbReference type="PANTHER" id="PTHR45036:SF1">
    <property type="entry name" value="METHYLTRANSFERASE LIKE 7A"/>
    <property type="match status" value="1"/>
</dbReference>
<organism evidence="2 3">
    <name type="scientific">Fusarium zealandicum</name>
    <dbReference type="NCBI Taxonomy" id="1053134"/>
    <lineage>
        <taxon>Eukaryota</taxon>
        <taxon>Fungi</taxon>
        <taxon>Dikarya</taxon>
        <taxon>Ascomycota</taxon>
        <taxon>Pezizomycotina</taxon>
        <taxon>Sordariomycetes</taxon>
        <taxon>Hypocreomycetidae</taxon>
        <taxon>Hypocreales</taxon>
        <taxon>Nectriaceae</taxon>
        <taxon>Fusarium</taxon>
        <taxon>Fusarium staphyleae species complex</taxon>
    </lineage>
</organism>
<dbReference type="AlphaFoldDB" id="A0A8H4UKX3"/>
<dbReference type="PANTHER" id="PTHR45036">
    <property type="entry name" value="METHYLTRANSFERASE LIKE 7B"/>
    <property type="match status" value="1"/>
</dbReference>
<keyword evidence="3" id="KW-1185">Reference proteome</keyword>
<dbReference type="SUPFAM" id="SSF53335">
    <property type="entry name" value="S-adenosyl-L-methionine-dependent methyltransferases"/>
    <property type="match status" value="1"/>
</dbReference>
<evidence type="ECO:0000256" key="1">
    <source>
        <dbReference type="SAM" id="SignalP"/>
    </source>
</evidence>
<dbReference type="Pfam" id="PF13489">
    <property type="entry name" value="Methyltransf_23"/>
    <property type="match status" value="1"/>
</dbReference>
<evidence type="ECO:0000313" key="2">
    <source>
        <dbReference type="EMBL" id="KAF4978541.1"/>
    </source>
</evidence>
<evidence type="ECO:0000313" key="3">
    <source>
        <dbReference type="Proteomes" id="UP000635477"/>
    </source>
</evidence>
<dbReference type="Proteomes" id="UP000635477">
    <property type="component" value="Unassembled WGS sequence"/>
</dbReference>
<dbReference type="InterPro" id="IPR052356">
    <property type="entry name" value="Thiol_S-MT"/>
</dbReference>
<reference evidence="2" key="2">
    <citation type="submission" date="2020-05" db="EMBL/GenBank/DDBJ databases">
        <authorList>
            <person name="Kim H.-S."/>
            <person name="Proctor R.H."/>
            <person name="Brown D.W."/>
        </authorList>
    </citation>
    <scope>NUCLEOTIDE SEQUENCE</scope>
    <source>
        <strain evidence="2">NRRL 22465</strain>
    </source>
</reference>